<comment type="caution">
    <text evidence="2">The sequence shown here is derived from an EMBL/GenBank/DDBJ whole genome shotgun (WGS) entry which is preliminary data.</text>
</comment>
<gene>
    <name evidence="2" type="ORF">PR048_024028</name>
</gene>
<keyword evidence="3" id="KW-1185">Reference proteome</keyword>
<sequence>MEEFLVAKKVWKRRRESSVVVCAKKEITSNKQIRLNGDGVCRVAKGGEGCGKGEEGCVKGIVGGWKVSGPLILSGPLDQARSSQSSSTALRIKLTHSAKNDAAGRRVFSGIALLTAITFRLCSMLTSLLTSFHPHRLSRDLHLKSPFLFTHSLNIPVPYWLSRRQVTRLPGGDWRMAFPHVPALVATDAILLACRGWSTWYEGLFRLCSVECSVPLRAFIHCGDDPELEGAVDAERDRSLAKANRVQYHDRATPGLSHVGIVPDGAAGRRVISGISRFPITLIPVLLYAHLKRQRKPGTFPGENRAALCRWSEGFRGDLPFIPPLHSGAAPCSSCFTLIGSSDPKSLHSNPIYLHTKRKNPVHKRHHHPAVSSLGLVKYTQQGGAVLLTSSLTRLLYSRVYHFVTRRRRYRRDAAGMQCLGDKKVPENFAISFEDKLDFKTCACKKTNYRILFYLIGEETGASANQQLNEALVNKGLWSLACCQMNPRNFWVSRAEVYISMGTTRSDRPILNGSSAPEILVLASEAVEEPSGASRVASQKYQRHTLDDSAQIADLQGNKKRILYRQILGHTGTSANEQTSEPLGHTVFDTSWRRVAQSSPSTMTADNQSAVDIGILVHKTVESSVQTARVIEASMGRRQNERAGETGDPRENPPTNGIVRHDSHMRKSGDPAGD</sequence>
<accession>A0ABQ9GVS7</accession>
<feature type="compositionally biased region" description="Basic and acidic residues" evidence="1">
    <location>
        <begin position="638"/>
        <end position="651"/>
    </location>
</feature>
<evidence type="ECO:0000313" key="2">
    <source>
        <dbReference type="EMBL" id="KAJ8876119.1"/>
    </source>
</evidence>
<name>A0ABQ9GVS7_9NEOP</name>
<organism evidence="2 3">
    <name type="scientific">Dryococelus australis</name>
    <dbReference type="NCBI Taxonomy" id="614101"/>
    <lineage>
        <taxon>Eukaryota</taxon>
        <taxon>Metazoa</taxon>
        <taxon>Ecdysozoa</taxon>
        <taxon>Arthropoda</taxon>
        <taxon>Hexapoda</taxon>
        <taxon>Insecta</taxon>
        <taxon>Pterygota</taxon>
        <taxon>Neoptera</taxon>
        <taxon>Polyneoptera</taxon>
        <taxon>Phasmatodea</taxon>
        <taxon>Verophasmatodea</taxon>
        <taxon>Anareolatae</taxon>
        <taxon>Phasmatidae</taxon>
        <taxon>Eurycanthinae</taxon>
        <taxon>Dryococelus</taxon>
    </lineage>
</organism>
<evidence type="ECO:0000256" key="1">
    <source>
        <dbReference type="SAM" id="MobiDB-lite"/>
    </source>
</evidence>
<feature type="compositionally biased region" description="Basic and acidic residues" evidence="1">
    <location>
        <begin position="659"/>
        <end position="674"/>
    </location>
</feature>
<feature type="region of interest" description="Disordered" evidence="1">
    <location>
        <begin position="632"/>
        <end position="674"/>
    </location>
</feature>
<protein>
    <submittedName>
        <fullName evidence="2">Uncharacterized protein</fullName>
    </submittedName>
</protein>
<dbReference type="EMBL" id="JARBHB010000009">
    <property type="protein sequence ID" value="KAJ8876119.1"/>
    <property type="molecule type" value="Genomic_DNA"/>
</dbReference>
<evidence type="ECO:0000313" key="3">
    <source>
        <dbReference type="Proteomes" id="UP001159363"/>
    </source>
</evidence>
<dbReference type="Proteomes" id="UP001159363">
    <property type="component" value="Chromosome 8"/>
</dbReference>
<proteinExistence type="predicted"/>
<reference evidence="2 3" key="1">
    <citation type="submission" date="2023-02" db="EMBL/GenBank/DDBJ databases">
        <title>LHISI_Scaffold_Assembly.</title>
        <authorList>
            <person name="Stuart O.P."/>
            <person name="Cleave R."/>
            <person name="Magrath M.J.L."/>
            <person name="Mikheyev A.S."/>
        </authorList>
    </citation>
    <scope>NUCLEOTIDE SEQUENCE [LARGE SCALE GENOMIC DNA]</scope>
    <source>
        <strain evidence="2">Daus_M_001</strain>
        <tissue evidence="2">Leg muscle</tissue>
    </source>
</reference>